<dbReference type="Proteomes" id="UP000254554">
    <property type="component" value="Unassembled WGS sequence"/>
</dbReference>
<evidence type="ECO:0000313" key="2">
    <source>
        <dbReference type="Proteomes" id="UP000254554"/>
    </source>
</evidence>
<dbReference type="AlphaFoldDB" id="A0A377G8B6"/>
<dbReference type="EMBL" id="UGGT01000001">
    <property type="protein sequence ID" value="STO20984.1"/>
    <property type="molecule type" value="Genomic_DNA"/>
</dbReference>
<proteinExistence type="predicted"/>
<protein>
    <submittedName>
        <fullName evidence="1">Uncharacterized protein</fullName>
    </submittedName>
</protein>
<evidence type="ECO:0000313" key="1">
    <source>
        <dbReference type="EMBL" id="STO20984.1"/>
    </source>
</evidence>
<gene>
    <name evidence="1" type="ORF">NCTC11370_01045</name>
</gene>
<organism evidence="1 2">
    <name type="scientific">Fluoribacter dumoffii</name>
    <dbReference type="NCBI Taxonomy" id="463"/>
    <lineage>
        <taxon>Bacteria</taxon>
        <taxon>Pseudomonadati</taxon>
        <taxon>Pseudomonadota</taxon>
        <taxon>Gammaproteobacteria</taxon>
        <taxon>Legionellales</taxon>
        <taxon>Legionellaceae</taxon>
        <taxon>Fluoribacter</taxon>
    </lineage>
</organism>
<keyword evidence="2" id="KW-1185">Reference proteome</keyword>
<name>A0A377G8B6_9GAMM</name>
<sequence>MRSRVSQGVKSAFNKSVLSSLKSTRSSLFVPDKLDMSYPILSSKEVEEGVAQLHESLPSDPDLIFRGTEGTKEVHEAMSIDRLGMSSVQKQKLPSTDIVDYIVSNESSCFFSASPCRYTVQNYAAGLPIIPCRGFIWVMGLPKIYTIPQKHLFFNEEMFTHYDRKQIEQSPQGYKHHSIKTTAANNNEFTIIVGIGKDDDWSLKVSEDVMKLVQVRGPGKILGKFMSADEILHVQDWTNPGFKKRVWSCEVVISQGSEMKDFEGMNQKARELGFIGTDDRLLTLKDASSIVDSEELEELNTNHSTSLTHRVMKVHKDIPLGNKKELVDCIAQEIRDTVKLEPVVPSDLPTLE</sequence>
<reference evidence="1 2" key="1">
    <citation type="submission" date="2018-06" db="EMBL/GenBank/DDBJ databases">
        <authorList>
            <consortium name="Pathogen Informatics"/>
            <person name="Doyle S."/>
        </authorList>
    </citation>
    <scope>NUCLEOTIDE SEQUENCE [LARGE SCALE GENOMIC DNA]</scope>
    <source>
        <strain evidence="1 2">NCTC11370</strain>
    </source>
</reference>
<accession>A0A377G8B6</accession>